<evidence type="ECO:0000256" key="13">
    <source>
        <dbReference type="ARBA" id="ARBA00034617"/>
    </source>
</evidence>
<reference evidence="19 20" key="1">
    <citation type="submission" date="2017-02" db="EMBL/GenBank/DDBJ databases">
        <title>Draft genome sequence of Moraxella porci CCUG 54912T type strain.</title>
        <authorList>
            <person name="Salva-Serra F."/>
            <person name="Engstrom-Jakobsson H."/>
            <person name="Thorell K."/>
            <person name="Jaen-Luchoro D."/>
            <person name="Gonzales-Siles L."/>
            <person name="Karlsson R."/>
            <person name="Yazdan S."/>
            <person name="Boulund F."/>
            <person name="Johnning A."/>
            <person name="Engstrand L."/>
            <person name="Kristiansson E."/>
            <person name="Moore E."/>
        </authorList>
    </citation>
    <scope>NUCLEOTIDE SEQUENCE [LARGE SCALE GENOMIC DNA]</scope>
    <source>
        <strain evidence="19 20">CCUG 54912</strain>
    </source>
</reference>
<dbReference type="PANTHER" id="PTHR11070:SF23">
    <property type="entry name" value="RECBCD ENZYME SUBUNIT RECB"/>
    <property type="match status" value="1"/>
</dbReference>
<dbReference type="Gene3D" id="3.90.320.10">
    <property type="match status" value="1"/>
</dbReference>
<evidence type="ECO:0000259" key="18">
    <source>
        <dbReference type="PROSITE" id="PS51217"/>
    </source>
</evidence>
<evidence type="ECO:0000313" key="20">
    <source>
        <dbReference type="Proteomes" id="UP000190683"/>
    </source>
</evidence>
<dbReference type="Pfam" id="PF12705">
    <property type="entry name" value="PDDEXK_1"/>
    <property type="match status" value="1"/>
</dbReference>
<keyword evidence="2 15" id="KW-0479">Metal-binding</keyword>
<keyword evidence="8 15" id="KW-0067">ATP-binding</keyword>
<feature type="region of interest" description="Nuclease activity, interacts with RecD and RecA" evidence="15">
    <location>
        <begin position="1004"/>
        <end position="1324"/>
    </location>
</feature>
<evidence type="ECO:0000256" key="6">
    <source>
        <dbReference type="ARBA" id="ARBA00022806"/>
    </source>
</evidence>
<dbReference type="EC" id="5.6.2.4" evidence="15"/>
<comment type="caution">
    <text evidence="19">The sequence shown here is derived from an EMBL/GenBank/DDBJ whole genome shotgun (WGS) entry which is preliminary data.</text>
</comment>
<evidence type="ECO:0000256" key="12">
    <source>
        <dbReference type="ARBA" id="ARBA00023235"/>
    </source>
</evidence>
<comment type="subunit">
    <text evidence="15">Heterotrimer of RecB, RecC and RecD. All subunits contribute to DNA-binding. Interacts with RecA.</text>
</comment>
<evidence type="ECO:0000256" key="5">
    <source>
        <dbReference type="ARBA" id="ARBA00022801"/>
    </source>
</evidence>
<evidence type="ECO:0000256" key="15">
    <source>
        <dbReference type="HAMAP-Rule" id="MF_01485"/>
    </source>
</evidence>
<evidence type="ECO:0000256" key="7">
    <source>
        <dbReference type="ARBA" id="ARBA00022839"/>
    </source>
</evidence>
<keyword evidence="20" id="KW-1185">Reference proteome</keyword>
<name>A0A1T0CWM3_9GAMM</name>
<gene>
    <name evidence="15" type="primary">recB</name>
    <name evidence="19" type="ORF">B0681_02485</name>
</gene>
<dbReference type="PROSITE" id="PS51217">
    <property type="entry name" value="UVRD_HELICASE_CTER"/>
    <property type="match status" value="1"/>
</dbReference>
<evidence type="ECO:0000256" key="4">
    <source>
        <dbReference type="ARBA" id="ARBA00022763"/>
    </source>
</evidence>
<dbReference type="STRING" id="573983.B0681_02485"/>
<dbReference type="GO" id="GO:0005829">
    <property type="term" value="C:cytosol"/>
    <property type="evidence" value="ECO:0007669"/>
    <property type="project" value="TreeGrafter"/>
</dbReference>
<feature type="binding site" evidence="15">
    <location>
        <position position="1230"/>
    </location>
    <ligand>
        <name>Mg(2+)</name>
        <dbReference type="ChEBI" id="CHEBI:18420"/>
    </ligand>
</feature>
<dbReference type="Pfam" id="PF00580">
    <property type="entry name" value="UvrD-helicase"/>
    <property type="match status" value="1"/>
</dbReference>
<dbReference type="Pfam" id="PF13361">
    <property type="entry name" value="UvrD_C"/>
    <property type="match status" value="1"/>
</dbReference>
<dbReference type="InterPro" id="IPR027417">
    <property type="entry name" value="P-loop_NTPase"/>
</dbReference>
<dbReference type="HAMAP" id="MF_01485">
    <property type="entry name" value="RecB"/>
    <property type="match status" value="1"/>
</dbReference>
<feature type="domain" description="UvrD-like helicase ATP-binding" evidence="17">
    <location>
        <begin position="15"/>
        <end position="544"/>
    </location>
</feature>
<sequence length="1324" mass="149040">MTVLANHDIDTQIKSQDNSQIAALECKLEGAYLIEASAGTGKTWTLTGIILRLLIEKRYPPERIIATTFTRAAAAEMQERISQRLHSFYGLMRWLQAMLSSRPTWFDADAPIDDILREAKAAGQDADDPINVHLLKFVLDQGVVFLNETVYRTGVLLTSLDKLFVGTLDSLAQKWLKEFAAQIGHQTGMQIRNDATDTIRALVHDGLRSQEVSLKNQHPEFYQIFKHSHPNFFSNVDEMTKVVNTAINFFTAPIDPLPQDVGLDAISAIHGRIGQLLLVDFTGFEPYFDANYRADIKINGRNAFAKQLSDLPEIMALMAQHGLSFVMHLSPSQSKFIKDIQKTADNDWQIFNKNPQQDHVDHFNSLPLDALVELADLIDAINQAMVDYQAWVCQALISSIKSDIAERLESQGTTTFVLQMVRLNQALCQQPALAKHILHHYPVALIDESQDVNGLQAQLIRLVYLDDLLDHRQQLKRFEQIGGDKPKAKKMFLLLVGDPKQAIYRFRGGDVSNYNYIKNYGQDANIDGSLIEKSLSLTTNRRSSAALIDALNDWFSSKDEQGLCHADLGDDIFYQHIEAVKGDGAIVWAQDDYAQYYGDTALTLLHFNYLPKDQLKVLQAKQLAGHINAILQGDHQINGRKIMPSDIAVLARNSQMLTLVQQSLTDLGIPSINPRQTNVFSTDAAADLLALITAVVHPNHSEHLGRLLVSGLVGLTLDEAIIALGMEDDTSQVNSDSAEIYQNYKTDILTYLKKIYDKWQKQGLSSALAWAMNHAINHNQQSLWLMAARQGERYLADLERLIELVSEQSDLHELRLIEWFYQQSQSSADEYNKRPQLADDIGINLLTIHKSKGLEFAIVYVLGLDDAPIYDSGLLILPYSDHNFERRLSLSADLQPGDGHFLTLNRREIIDESRRLGYVALTRASERLYVVARDLDRRVGKELPIYQWFESTDAAEISLPNRLVDYVSWVEMTDAKLLNKTYKKQTTESVPISYADWEDLIPKTRFVGEYKTSFTAMITRLDKTAIASVDEADVDQLAILTDAKSSDDSTQQIDQHISTPNIAASFIKGSSAGEFLHKVLQFVPTDKMQGAPKAQIDAMISAVIFDQGRRLGIPEKYLPPNPYSATMSRQRAPENEHLALVDWVYQIISTEFAGSNKSLMTLAFDAQVRELGFTLGLGVDFGIDQINAAFVAHSDKSLVLLDDYQQVSYRYLRGEIDLVYEADGKFFVVDYKSNYLGDKPDDYHQQAMSAAMDKAGYWLQAALYQVALHRLLKIRLNDYQGNEMQYLGGVEYVFLRGLQADDLTTGHLFWQPSLELILALDAIL</sequence>
<dbReference type="GO" id="GO:0008854">
    <property type="term" value="F:exodeoxyribonuclease V activity"/>
    <property type="evidence" value="ECO:0007669"/>
    <property type="project" value="UniProtKB-EC"/>
</dbReference>
<dbReference type="Gene3D" id="1.10.486.10">
    <property type="entry name" value="PCRA, domain 4"/>
    <property type="match status" value="1"/>
</dbReference>
<dbReference type="PROSITE" id="PS51198">
    <property type="entry name" value="UVRD_HELICASE_ATP_BIND"/>
    <property type="match status" value="1"/>
</dbReference>
<feature type="active site" description="For nuclease activity" evidence="15">
    <location>
        <position position="1230"/>
    </location>
</feature>
<evidence type="ECO:0000256" key="3">
    <source>
        <dbReference type="ARBA" id="ARBA00022741"/>
    </source>
</evidence>
<keyword evidence="9 15" id="KW-0460">Magnesium</keyword>
<feature type="binding site" evidence="16">
    <location>
        <begin position="36"/>
        <end position="43"/>
    </location>
    <ligand>
        <name>ATP</name>
        <dbReference type="ChEBI" id="CHEBI:30616"/>
    </ligand>
</feature>
<protein>
    <recommendedName>
        <fullName evidence="15">RecBCD enzyme subunit RecB</fullName>
        <ecNumber evidence="15">3.1.11.5</ecNumber>
        <ecNumber evidence="15">5.6.2.4</ecNumber>
    </recommendedName>
    <alternativeName>
        <fullName evidence="15">DNA 3'-5' helicase subunit RecB</fullName>
    </alternativeName>
    <alternativeName>
        <fullName evidence="15">Exonuclease V subunit RecB</fullName>
        <shortName evidence="15">ExoV subunit RecB</shortName>
    </alternativeName>
    <alternativeName>
        <fullName evidence="15">Helicase/nuclease RecBCD subunit RecB</fullName>
    </alternativeName>
</protein>
<keyword evidence="11 15" id="KW-0234">DNA repair</keyword>
<dbReference type="GO" id="GO:0043138">
    <property type="term" value="F:3'-5' DNA helicase activity"/>
    <property type="evidence" value="ECO:0007669"/>
    <property type="project" value="UniProtKB-UniRule"/>
</dbReference>
<dbReference type="GO" id="GO:0000287">
    <property type="term" value="F:magnesium ion binding"/>
    <property type="evidence" value="ECO:0007669"/>
    <property type="project" value="UniProtKB-UniRule"/>
</dbReference>
<feature type="binding site" evidence="15">
    <location>
        <position position="1077"/>
    </location>
    <ligand>
        <name>Mg(2+)</name>
        <dbReference type="ChEBI" id="CHEBI:18420"/>
    </ligand>
</feature>
<keyword evidence="7 15" id="KW-0269">Exonuclease</keyword>
<keyword evidence="10 15" id="KW-0238">DNA-binding</keyword>
<dbReference type="GO" id="GO:0009338">
    <property type="term" value="C:exodeoxyribonuclease V complex"/>
    <property type="evidence" value="ECO:0007669"/>
    <property type="project" value="TreeGrafter"/>
</dbReference>
<dbReference type="RefSeq" id="WP_078317143.1">
    <property type="nucleotide sequence ID" value="NZ_MUYV01000001.1"/>
</dbReference>
<evidence type="ECO:0000256" key="16">
    <source>
        <dbReference type="PROSITE-ProRule" id="PRU00560"/>
    </source>
</evidence>
<comment type="similarity">
    <text evidence="15">Belongs to the helicase family. UvrD subfamily.</text>
</comment>
<dbReference type="InterPro" id="IPR000212">
    <property type="entry name" value="DNA_helicase_UvrD/REP"/>
</dbReference>
<dbReference type="SUPFAM" id="SSF52980">
    <property type="entry name" value="Restriction endonuclease-like"/>
    <property type="match status" value="1"/>
</dbReference>
<keyword evidence="6 15" id="KW-0347">Helicase</keyword>
<keyword evidence="1 15" id="KW-0540">Nuclease</keyword>
<dbReference type="InterPro" id="IPR011604">
    <property type="entry name" value="PDDEXK-like_dom_sf"/>
</dbReference>
<keyword evidence="4 15" id="KW-0227">DNA damage</keyword>
<dbReference type="SUPFAM" id="SSF52540">
    <property type="entry name" value="P-loop containing nucleoside triphosphate hydrolases"/>
    <property type="match status" value="1"/>
</dbReference>
<dbReference type="PANTHER" id="PTHR11070">
    <property type="entry name" value="UVRD / RECB / PCRA DNA HELICASE FAMILY MEMBER"/>
    <property type="match status" value="1"/>
</dbReference>
<evidence type="ECO:0000259" key="17">
    <source>
        <dbReference type="PROSITE" id="PS51198"/>
    </source>
</evidence>
<evidence type="ECO:0000256" key="2">
    <source>
        <dbReference type="ARBA" id="ARBA00022723"/>
    </source>
</evidence>
<organism evidence="19 20">
    <name type="scientific">Moraxella porci DSM 25326</name>
    <dbReference type="NCBI Taxonomy" id="573983"/>
    <lineage>
        <taxon>Bacteria</taxon>
        <taxon>Pseudomonadati</taxon>
        <taxon>Pseudomonadota</taxon>
        <taxon>Gammaproteobacteria</taxon>
        <taxon>Moraxellales</taxon>
        <taxon>Moraxellaceae</taxon>
        <taxon>Moraxella</taxon>
    </lineage>
</organism>
<dbReference type="GO" id="GO:0000724">
    <property type="term" value="P:double-strand break repair via homologous recombination"/>
    <property type="evidence" value="ECO:0007669"/>
    <property type="project" value="UniProtKB-UniRule"/>
</dbReference>
<dbReference type="CDD" id="cd22352">
    <property type="entry name" value="RecB_C-like"/>
    <property type="match status" value="1"/>
</dbReference>
<evidence type="ECO:0000313" key="19">
    <source>
        <dbReference type="EMBL" id="OOS26747.1"/>
    </source>
</evidence>
<feature type="region of interest" description="DNA-binding and helicase activity, interacts with RecC" evidence="15">
    <location>
        <begin position="1"/>
        <end position="979"/>
    </location>
</feature>
<dbReference type="InterPro" id="IPR014016">
    <property type="entry name" value="UvrD-like_ATP-bd"/>
</dbReference>
<dbReference type="Proteomes" id="UP000190683">
    <property type="component" value="Unassembled WGS sequence"/>
</dbReference>
<evidence type="ECO:0000256" key="9">
    <source>
        <dbReference type="ARBA" id="ARBA00022842"/>
    </source>
</evidence>
<dbReference type="GO" id="GO:0016887">
    <property type="term" value="F:ATP hydrolysis activity"/>
    <property type="evidence" value="ECO:0007669"/>
    <property type="project" value="RHEA"/>
</dbReference>
<dbReference type="EMBL" id="MUYV01000001">
    <property type="protein sequence ID" value="OOS26747.1"/>
    <property type="molecule type" value="Genomic_DNA"/>
</dbReference>
<comment type="domain">
    <text evidence="15">The N-terminal DNA-binding domain is a ssDNA-dependent ATPase and has ATP-dependent 3'-5' helicase function. This domain interacts with RecC.</text>
</comment>
<dbReference type="InterPro" id="IPR014017">
    <property type="entry name" value="DNA_helicase_UvrD-like_C"/>
</dbReference>
<feature type="binding site" evidence="15">
    <location>
        <position position="1217"/>
    </location>
    <ligand>
        <name>Mg(2+)</name>
        <dbReference type="ChEBI" id="CHEBI:18420"/>
    </ligand>
</feature>
<feature type="domain" description="UvrD-like helicase C-terminal" evidence="18">
    <location>
        <begin position="584"/>
        <end position="853"/>
    </location>
</feature>
<evidence type="ECO:0000256" key="11">
    <source>
        <dbReference type="ARBA" id="ARBA00023204"/>
    </source>
</evidence>
<accession>A0A1T0CWM3</accession>
<comment type="cofactor">
    <cofactor evidence="15">
        <name>Mg(2+)</name>
        <dbReference type="ChEBI" id="CHEBI:18420"/>
    </cofactor>
    <text evidence="15">Binds 1 Mg(2+) ion per subunit.</text>
</comment>
<keyword evidence="12 15" id="KW-0413">Isomerase</keyword>
<dbReference type="Gene3D" id="1.10.3170.10">
    <property type="entry name" value="Recbcd, chain B, domain 2"/>
    <property type="match status" value="1"/>
</dbReference>
<evidence type="ECO:0000256" key="10">
    <source>
        <dbReference type="ARBA" id="ARBA00023125"/>
    </source>
</evidence>
<evidence type="ECO:0000256" key="1">
    <source>
        <dbReference type="ARBA" id="ARBA00022722"/>
    </source>
</evidence>
<dbReference type="GO" id="GO:0003677">
    <property type="term" value="F:DNA binding"/>
    <property type="evidence" value="ECO:0007669"/>
    <property type="project" value="UniProtKB-UniRule"/>
</dbReference>
<evidence type="ECO:0000256" key="8">
    <source>
        <dbReference type="ARBA" id="ARBA00022840"/>
    </source>
</evidence>
<dbReference type="InterPro" id="IPR011335">
    <property type="entry name" value="Restrct_endonuc-II-like"/>
</dbReference>
<dbReference type="InterPro" id="IPR038726">
    <property type="entry name" value="PDDEXK_AddAB-type"/>
</dbReference>
<comment type="catalytic activity">
    <reaction evidence="14 15">
        <text>ATP + H2O = ADP + phosphate + H(+)</text>
        <dbReference type="Rhea" id="RHEA:13065"/>
        <dbReference type="ChEBI" id="CHEBI:15377"/>
        <dbReference type="ChEBI" id="CHEBI:15378"/>
        <dbReference type="ChEBI" id="CHEBI:30616"/>
        <dbReference type="ChEBI" id="CHEBI:43474"/>
        <dbReference type="ChEBI" id="CHEBI:456216"/>
        <dbReference type="EC" id="5.6.2.4"/>
    </reaction>
</comment>
<keyword evidence="3 15" id="KW-0547">Nucleotide-binding</keyword>
<dbReference type="InterPro" id="IPR004586">
    <property type="entry name" value="RecB"/>
</dbReference>
<dbReference type="GO" id="GO:0005524">
    <property type="term" value="F:ATP binding"/>
    <property type="evidence" value="ECO:0007669"/>
    <property type="project" value="UniProtKB-UniRule"/>
</dbReference>
<evidence type="ECO:0000256" key="14">
    <source>
        <dbReference type="ARBA" id="ARBA00048988"/>
    </source>
</evidence>
<keyword evidence="5 15" id="KW-0378">Hydrolase</keyword>
<comment type="function">
    <text evidence="15">A helicase/nuclease that prepares dsDNA breaks (DSB) for recombinational DNA repair. Binds to DSBs and unwinds DNA via a highly rapid and processive ATP-dependent bidirectional helicase activity. Unwinds dsDNA until it encounters a Chi (crossover hotspot instigator) sequence from the 3' direction. Cuts ssDNA a few nucleotides 3' to the Chi site. The properties and activities of the enzyme are changed at Chi. The Chi-altered holoenzyme produces a long 3'-ssDNA overhang and facilitates RecA-binding to the ssDNA for homologous DNA recombination and repair. Holoenzyme degrades any linearized DNA that is unable to undergo homologous recombination. In the holoenzyme this subunit contributes ATPase, 3'-5' helicase, exonuclease activity and loads RecA onto ssDNA.</text>
</comment>
<comment type="catalytic activity">
    <reaction evidence="13 15">
        <text>Couples ATP hydrolysis with the unwinding of duplex DNA by translocating in the 3'-5' direction.</text>
        <dbReference type="EC" id="5.6.2.4"/>
    </reaction>
</comment>
<proteinExistence type="inferred from homology"/>
<comment type="domain">
    <text evidence="15">The C-terminal domain has nuclease activity and interacts with RecD. It interacts with RecA, facilitating its loading onto ssDNA.</text>
</comment>
<dbReference type="EC" id="3.1.11.5" evidence="15"/>
<comment type="catalytic activity">
    <reaction evidence="15">
        <text>Exonucleolytic cleavage (in the presence of ATP) in either 5'- to 3'- or 3'- to 5'-direction to yield 5'-phosphooligonucleotides.</text>
        <dbReference type="EC" id="3.1.11.5"/>
    </reaction>
</comment>
<comment type="miscellaneous">
    <text evidence="15">In the RecBCD complex, RecB has a slow 3'-5' helicase, an exonuclease activity and loads RecA onto ssDNA, RecD has a fast 5'-3' helicase activity, while RecC stimulates the ATPase and processivity of the RecB helicase and contributes to recognition of the Chi site.</text>
</comment>
<dbReference type="Gene3D" id="3.40.50.300">
    <property type="entry name" value="P-loop containing nucleotide triphosphate hydrolases"/>
    <property type="match status" value="2"/>
</dbReference>